<evidence type="ECO:0000313" key="3">
    <source>
        <dbReference type="Proteomes" id="UP000323011"/>
    </source>
</evidence>
<protein>
    <submittedName>
        <fullName evidence="2">Uncharacterized protein</fullName>
    </submittedName>
</protein>
<proteinExistence type="predicted"/>
<dbReference type="Proteomes" id="UP000323011">
    <property type="component" value="Unassembled WGS sequence"/>
</dbReference>
<reference evidence="2 3" key="1">
    <citation type="submission" date="2019-07" db="EMBL/GenBank/DDBJ databases">
        <title>Genomes of Cafeteria roenbergensis.</title>
        <authorList>
            <person name="Fischer M.G."/>
            <person name="Hackl T."/>
            <person name="Roman M."/>
        </authorList>
    </citation>
    <scope>NUCLEOTIDE SEQUENCE [LARGE SCALE GENOMIC DNA]</scope>
    <source>
        <strain evidence="2 3">BVI</strain>
    </source>
</reference>
<feature type="compositionally biased region" description="Basic residues" evidence="1">
    <location>
        <begin position="384"/>
        <end position="397"/>
    </location>
</feature>
<feature type="compositionally biased region" description="Basic and acidic residues" evidence="1">
    <location>
        <begin position="640"/>
        <end position="652"/>
    </location>
</feature>
<sequence>MEWTFGMVASLMSPEPRSSPSGGQARDESGRLSAAGLATPQQTPPKGSDCKAGSWTELKSPEEFAPVGDYKSPASTPVGGVVHKAARRVREGIIGAASPASAPFDQASPFEGAAHAGLVALLASSVTSRALAECSLALELPRLSVGSALVQGAAEAAAAATPGPDCGPALPSLDAHRRVVEGLSVAAAQLEQFTPACGPVSVIRQCLGAVKGRASRDASAGAAGAAGAAAAAPLGVACVVVADPAAAASVAGAAKAPPAPGTVDALKRLVRSSLAADAPTSGAESPAPDAAHRAAASFGSLRDAVVAATLGPAFTARRPALARSAAVVVVRATPPSAPLQGSIAPPPVPVDVPLHCRRADVLAWERGFASAADEEDAEAAVSGARRRGIRSRSRSRSRAGDEDGVDTAEAGGPGPSPAAKVASADPRVFVYGAVVDLWSLRQQRRGPRFLTLANSADLSHSAGAAGAGLGRCDSDASDSAAAAAFGTNGAASAGGPSVAGAGSQPWVAMTTRGRVVPAGSTADVLPLLGLASVWEQASLAELEAEQAALEWQEAVASAKARHVELEPAVVRAQAVCTAAALLHKADIDSRVAELREELRQRMVEEKERLTKVAKRMADRVERLRDRAEEEARAAERRRKEREAKAKAEKAAEQARAAAIQQGQSEDQAAAAAADALEDALHPLPEESEEKRAWRESLRADGDRCRRLATAWKDAALRLKRRRAVALYSADEAGFAPTAQDLTSRLNNFTMISRALNHALNEAGPAREPQQTVLDLAAFPFIKALNEDVFDKLDSIDLLQGSDSLLAPVFSTGGLVASLAVVAPGFWQRLWCGASVDCAAVGPRPLHRGESDNLDSHLMARARARIACLVAALAAGASMSVSDEQPLHMQRRAAPWTGDPPHPRFAAQPCMPAQRLDEEVPDGIENGEFGDQLWTWLARSANVCMDDNGAAYHRLQAFTVTIILRLAGWSLARRFGDKFAQMLKTLYEGRSAIANAAATKSGNAIEAGIIAENIRKEVLKLAEVRQDGSVALRHGLQRPVGWQGIALTQAAAVDVE</sequence>
<dbReference type="AlphaFoldDB" id="A0A5A8C6M6"/>
<feature type="region of interest" description="Disordered" evidence="1">
    <location>
        <begin position="1"/>
        <end position="57"/>
    </location>
</feature>
<feature type="region of interest" description="Disordered" evidence="1">
    <location>
        <begin position="632"/>
        <end position="673"/>
    </location>
</feature>
<keyword evidence="3" id="KW-1185">Reference proteome</keyword>
<name>A0A5A8C6M6_CAFRO</name>
<evidence type="ECO:0000313" key="2">
    <source>
        <dbReference type="EMBL" id="KAA0148478.1"/>
    </source>
</evidence>
<dbReference type="EMBL" id="VLTN01000053">
    <property type="protein sequence ID" value="KAA0148478.1"/>
    <property type="molecule type" value="Genomic_DNA"/>
</dbReference>
<comment type="caution">
    <text evidence="2">The sequence shown here is derived from an EMBL/GenBank/DDBJ whole genome shotgun (WGS) entry which is preliminary data.</text>
</comment>
<feature type="region of interest" description="Disordered" evidence="1">
    <location>
        <begin position="374"/>
        <end position="421"/>
    </location>
</feature>
<evidence type="ECO:0000256" key="1">
    <source>
        <dbReference type="SAM" id="MobiDB-lite"/>
    </source>
</evidence>
<accession>A0A5A8C6M6</accession>
<organism evidence="2 3">
    <name type="scientific">Cafeteria roenbergensis</name>
    <name type="common">Marine flagellate</name>
    <dbReference type="NCBI Taxonomy" id="33653"/>
    <lineage>
        <taxon>Eukaryota</taxon>
        <taxon>Sar</taxon>
        <taxon>Stramenopiles</taxon>
        <taxon>Bigyra</taxon>
        <taxon>Opalozoa</taxon>
        <taxon>Bicosoecida</taxon>
        <taxon>Cafeteriaceae</taxon>
        <taxon>Cafeteria</taxon>
    </lineage>
</organism>
<gene>
    <name evidence="2" type="ORF">FNF29_06695</name>
</gene>